<dbReference type="Gene3D" id="3.40.30.10">
    <property type="entry name" value="Glutaredoxin"/>
    <property type="match status" value="1"/>
</dbReference>
<reference evidence="3" key="2">
    <citation type="submission" date="2015-07" db="EMBL/GenBank/DDBJ databases">
        <authorList>
            <person name="Noorani M."/>
        </authorList>
    </citation>
    <scope>NUCLEOTIDE SEQUENCE</scope>
    <source>
        <strain evidence="3">Yugu1</strain>
    </source>
</reference>
<dbReference type="PANTHER" id="PTHR10438">
    <property type="entry name" value="THIOREDOXIN"/>
    <property type="match status" value="1"/>
</dbReference>
<feature type="compositionally biased region" description="Polar residues" evidence="1">
    <location>
        <begin position="115"/>
        <end position="135"/>
    </location>
</feature>
<dbReference type="OrthoDB" id="695374at2759"/>
<dbReference type="PANTHER" id="PTHR10438:SF387">
    <property type="entry name" value="OS09G0559600 PROTEIN"/>
    <property type="match status" value="1"/>
</dbReference>
<evidence type="ECO:0000313" key="3">
    <source>
        <dbReference type="EMBL" id="RCV37391.1"/>
    </source>
</evidence>
<dbReference type="InterPro" id="IPR050620">
    <property type="entry name" value="Thioredoxin_H-type-like"/>
</dbReference>
<dbReference type="GeneID" id="101756717"/>
<dbReference type="Gramene" id="KQK93874">
    <property type="protein sequence ID" value="KQK93874"/>
    <property type="gene ID" value="SETIT_026909mg"/>
</dbReference>
<dbReference type="SUPFAM" id="SSF52833">
    <property type="entry name" value="Thioredoxin-like"/>
    <property type="match status" value="1"/>
</dbReference>
<dbReference type="CDD" id="cd02947">
    <property type="entry name" value="TRX_family"/>
    <property type="match status" value="1"/>
</dbReference>
<evidence type="ECO:0000259" key="2">
    <source>
        <dbReference type="Pfam" id="PF00085"/>
    </source>
</evidence>
<feature type="domain" description="Thioredoxin" evidence="2">
    <location>
        <begin position="9"/>
        <end position="99"/>
    </location>
</feature>
<dbReference type="AlphaFoldDB" id="K3ZK04"/>
<keyword evidence="5" id="KW-1185">Reference proteome</keyword>
<evidence type="ECO:0000313" key="5">
    <source>
        <dbReference type="Proteomes" id="UP000004995"/>
    </source>
</evidence>
<dbReference type="Proteomes" id="UP000004995">
    <property type="component" value="Unassembled WGS sequence"/>
</dbReference>
<dbReference type="HOGENOM" id="CLU_1477544_0_0_1"/>
<sequence length="183" mass="21103">MSSPVTSLVSEQDLKQKLAGATTKLVVLEFVKSDSQICEYVKRERDEIAKEMEDKAEFYELDIDTFKKFAEKFKVEALPAFVVMQNFVKKRHVVGTADLKKEIDDAYAKFERNAQVDSSPNNGSEQRQAEENSQQELERHWSYPQQEKAARSSGGRPIGPARARVKNALLDNLLRFLEKRYRR</sequence>
<dbReference type="STRING" id="4555.K3ZK04"/>
<dbReference type="KEGG" id="sita:101756717"/>
<accession>K3ZK04</accession>
<reference evidence="3 5" key="1">
    <citation type="journal article" date="2012" name="Nat. Biotechnol.">
        <title>Reference genome sequence of the model plant Setaria.</title>
        <authorList>
            <person name="Bennetzen J.L."/>
            <person name="Schmutz J."/>
            <person name="Wang H."/>
            <person name="Percifield R."/>
            <person name="Hawkins J."/>
            <person name="Pontaroli A.C."/>
            <person name="Estep M."/>
            <person name="Feng L."/>
            <person name="Vaughn J.N."/>
            <person name="Grimwood J."/>
            <person name="Jenkins J."/>
            <person name="Barry K."/>
            <person name="Lindquist E."/>
            <person name="Hellsten U."/>
            <person name="Deshpande S."/>
            <person name="Wang X."/>
            <person name="Wu X."/>
            <person name="Mitros T."/>
            <person name="Triplett J."/>
            <person name="Yang X."/>
            <person name="Ye C.Y."/>
            <person name="Mauro-Herrera M."/>
            <person name="Wang L."/>
            <person name="Li P."/>
            <person name="Sharma M."/>
            <person name="Sharma R."/>
            <person name="Ronald P.C."/>
            <person name="Panaud O."/>
            <person name="Kellogg E.A."/>
            <person name="Brutnell T.P."/>
            <person name="Doust A.N."/>
            <person name="Tuskan G.A."/>
            <person name="Rokhsar D."/>
            <person name="Devos K.M."/>
        </authorList>
    </citation>
    <scope>NUCLEOTIDE SEQUENCE [LARGE SCALE GENOMIC DNA]</scope>
    <source>
        <strain evidence="5">cv. Yugu1</strain>
        <strain evidence="3">Yugu1</strain>
    </source>
</reference>
<evidence type="ECO:0000256" key="1">
    <source>
        <dbReference type="SAM" id="MobiDB-lite"/>
    </source>
</evidence>
<dbReference type="EMBL" id="CM003535">
    <property type="protein sequence ID" value="RCV37391.1"/>
    <property type="molecule type" value="Genomic_DNA"/>
</dbReference>
<evidence type="ECO:0000313" key="4">
    <source>
        <dbReference type="EnsemblPlants" id="KQK93874"/>
    </source>
</evidence>
<feature type="region of interest" description="Disordered" evidence="1">
    <location>
        <begin position="112"/>
        <end position="162"/>
    </location>
</feature>
<dbReference type="EMBL" id="AGNK02004691">
    <property type="status" value="NOT_ANNOTATED_CDS"/>
    <property type="molecule type" value="Genomic_DNA"/>
</dbReference>
<organism evidence="4 5">
    <name type="scientific">Setaria italica</name>
    <name type="common">Foxtail millet</name>
    <name type="synonym">Panicum italicum</name>
    <dbReference type="NCBI Taxonomy" id="4555"/>
    <lineage>
        <taxon>Eukaryota</taxon>
        <taxon>Viridiplantae</taxon>
        <taxon>Streptophyta</taxon>
        <taxon>Embryophyta</taxon>
        <taxon>Tracheophyta</taxon>
        <taxon>Spermatophyta</taxon>
        <taxon>Magnoliopsida</taxon>
        <taxon>Liliopsida</taxon>
        <taxon>Poales</taxon>
        <taxon>Poaceae</taxon>
        <taxon>PACMAD clade</taxon>
        <taxon>Panicoideae</taxon>
        <taxon>Panicodae</taxon>
        <taxon>Paniceae</taxon>
        <taxon>Cenchrinae</taxon>
        <taxon>Setaria</taxon>
    </lineage>
</organism>
<dbReference type="Pfam" id="PF00085">
    <property type="entry name" value="Thioredoxin"/>
    <property type="match status" value="1"/>
</dbReference>
<dbReference type="EnsemblPlants" id="KQK93874">
    <property type="protein sequence ID" value="KQK93874"/>
    <property type="gene ID" value="SETIT_026909mg"/>
</dbReference>
<dbReference type="InterPro" id="IPR013766">
    <property type="entry name" value="Thioredoxin_domain"/>
</dbReference>
<name>K3ZK04_SETIT</name>
<proteinExistence type="predicted"/>
<reference evidence="4" key="3">
    <citation type="submission" date="2018-08" db="UniProtKB">
        <authorList>
            <consortium name="EnsemblPlants"/>
        </authorList>
    </citation>
    <scope>IDENTIFICATION</scope>
    <source>
        <strain evidence="4">Yugu1</strain>
    </source>
</reference>
<gene>
    <name evidence="4" type="primary">LOC101756717</name>
    <name evidence="3" type="ORF">SETIT_8G058900v2</name>
</gene>
<protein>
    <recommendedName>
        <fullName evidence="2">Thioredoxin domain-containing protein</fullName>
    </recommendedName>
</protein>
<dbReference type="InterPro" id="IPR036249">
    <property type="entry name" value="Thioredoxin-like_sf"/>
</dbReference>
<dbReference type="RefSeq" id="XP_004978873.1">
    <property type="nucleotide sequence ID" value="XM_004978816.3"/>
</dbReference>